<feature type="domain" description="Enhanced intracellular survival protein" evidence="5">
    <location>
        <begin position="331"/>
        <end position="445"/>
    </location>
</feature>
<feature type="compositionally biased region" description="Polar residues" evidence="4">
    <location>
        <begin position="10"/>
        <end position="21"/>
    </location>
</feature>
<dbReference type="PANTHER" id="PTHR37817">
    <property type="entry name" value="N-ACETYLTRANSFERASE EIS"/>
    <property type="match status" value="1"/>
</dbReference>
<dbReference type="Gene3D" id="3.30.1050.10">
    <property type="entry name" value="SCP2 sterol-binding domain"/>
    <property type="match status" value="1"/>
</dbReference>
<dbReference type="InterPro" id="IPR041380">
    <property type="entry name" value="Acetyltransf_17"/>
</dbReference>
<comment type="similarity">
    <text evidence="3">Belongs to the acetyltransferase Eis family.</text>
</comment>
<dbReference type="InterPro" id="IPR051554">
    <property type="entry name" value="Acetyltransferase_Eis"/>
</dbReference>
<dbReference type="Pfam" id="PF13527">
    <property type="entry name" value="Acetyltransf_9"/>
    <property type="match status" value="1"/>
</dbReference>
<dbReference type="Pfam" id="PF17668">
    <property type="entry name" value="Acetyltransf_17"/>
    <property type="match status" value="1"/>
</dbReference>
<dbReference type="RefSeq" id="WP_227889889.1">
    <property type="nucleotide sequence ID" value="NZ_JAJFZQ010000003.1"/>
</dbReference>
<dbReference type="InterPro" id="IPR022902">
    <property type="entry name" value="NAcTrfase_Eis"/>
</dbReference>
<dbReference type="InterPro" id="IPR036527">
    <property type="entry name" value="SCP2_sterol-bd_dom_sf"/>
</dbReference>
<dbReference type="SUPFAM" id="SSF55729">
    <property type="entry name" value="Acyl-CoA N-acyltransferases (Nat)"/>
    <property type="match status" value="1"/>
</dbReference>
<organism evidence="7 8">
    <name type="scientific">Arthrobacter gengyunqii</name>
    <dbReference type="NCBI Taxonomy" id="2886940"/>
    <lineage>
        <taxon>Bacteria</taxon>
        <taxon>Bacillati</taxon>
        <taxon>Actinomycetota</taxon>
        <taxon>Actinomycetes</taxon>
        <taxon>Micrococcales</taxon>
        <taxon>Micrococcaceae</taxon>
        <taxon>Arthrobacter</taxon>
    </lineage>
</organism>
<comment type="caution">
    <text evidence="7">The sequence shown here is derived from an EMBL/GenBank/DDBJ whole genome shotgun (WGS) entry which is preliminary data.</text>
</comment>
<comment type="subunit">
    <text evidence="3">Homohexamer; trimer of dimers.</text>
</comment>
<gene>
    <name evidence="7" type="ORF">LJ752_03160</name>
</gene>
<dbReference type="InterPro" id="IPR025559">
    <property type="entry name" value="Eis_dom"/>
</dbReference>
<dbReference type="HAMAP" id="MF_01812">
    <property type="entry name" value="Eis"/>
    <property type="match status" value="1"/>
</dbReference>
<feature type="active site" description="Proton acceptor; via carboxylate" evidence="3">
    <location>
        <position position="448"/>
    </location>
</feature>
<name>A0ABS8GFU7_9MICC</name>
<dbReference type="EMBL" id="JAJFZQ010000003">
    <property type="protein sequence ID" value="MCC3265043.1"/>
    <property type="molecule type" value="Genomic_DNA"/>
</dbReference>
<dbReference type="PANTHER" id="PTHR37817:SF1">
    <property type="entry name" value="N-ACETYLTRANSFERASE EIS"/>
    <property type="match status" value="1"/>
</dbReference>
<evidence type="ECO:0000256" key="2">
    <source>
        <dbReference type="ARBA" id="ARBA00023315"/>
    </source>
</evidence>
<evidence type="ECO:0000259" key="5">
    <source>
        <dbReference type="Pfam" id="PF13530"/>
    </source>
</evidence>
<proteinExistence type="inferred from homology"/>
<keyword evidence="1 3" id="KW-0808">Transferase</keyword>
<reference evidence="7" key="1">
    <citation type="submission" date="2021-10" db="EMBL/GenBank/DDBJ databases">
        <title>Novel species in genus Arthrobacter.</title>
        <authorList>
            <person name="Liu Y."/>
        </authorList>
    </citation>
    <scope>NUCLEOTIDE SEQUENCE</scope>
    <source>
        <strain evidence="7">Zg-Y786</strain>
    </source>
</reference>
<accession>A0ABS8GFU7</accession>
<dbReference type="Pfam" id="PF13530">
    <property type="entry name" value="SCP2_2"/>
    <property type="match status" value="1"/>
</dbReference>
<dbReference type="Proteomes" id="UP001139168">
    <property type="component" value="Unassembled WGS sequence"/>
</dbReference>
<dbReference type="Gene3D" id="3.40.630.30">
    <property type="match status" value="2"/>
</dbReference>
<dbReference type="InterPro" id="IPR016181">
    <property type="entry name" value="Acyl_CoA_acyltransferase"/>
</dbReference>
<keyword evidence="8" id="KW-1185">Reference proteome</keyword>
<evidence type="ECO:0000259" key="6">
    <source>
        <dbReference type="Pfam" id="PF17668"/>
    </source>
</evidence>
<feature type="domain" description="Eis-like acetyltransferase" evidence="6">
    <location>
        <begin position="207"/>
        <end position="327"/>
    </location>
</feature>
<feature type="binding site" evidence="3">
    <location>
        <begin position="109"/>
        <end position="111"/>
    </location>
    <ligand>
        <name>acetyl-CoA</name>
        <dbReference type="ChEBI" id="CHEBI:57288"/>
    </ligand>
</feature>
<sequence length="448" mass="47705">MKQDAAVASGLSSGLRTTSFAPENDDARTANWLEAVNLGFHEQRGDPKHLPAEVDACQRDGRILTAVYDDTAPDSALDPAVPVATYATMVNSLNVGGGRLLPAHLVTAVTVRPTHRRRGILRSMITSDLQRAKEAGLALAGLTASEATIYGRFGFGAATSTAEIRLDTRGGLGFTSGTTGSMAVADSAKLRFLAPDIYRAHLERTNGAVGRQHRYWMRASAAWSEESFEPDKALRGVLHYNAKGVPDGYAAYKSLGWRTEPHTVKVTDLVAASDDAYRELWRYLGSMDLVDRLTFDAAPVADPLPWMLADRRRYQVTSVDDVLWLRILDTRAALEARHYTGAGSVVLTVRDPLGMADGVWQLDVEGGSGSARPVEAGAVQDGTVHEGTMHEGTVAAEIDVAALGSLYLGGVSAPTLAAAGGIRGSQAALEVLDALFTAGPAPYCSTHF</sequence>
<feature type="region of interest" description="Disordered" evidence="4">
    <location>
        <begin position="1"/>
        <end position="22"/>
    </location>
</feature>
<evidence type="ECO:0000256" key="4">
    <source>
        <dbReference type="SAM" id="MobiDB-lite"/>
    </source>
</evidence>
<evidence type="ECO:0000256" key="3">
    <source>
        <dbReference type="HAMAP-Rule" id="MF_01812"/>
    </source>
</evidence>
<feature type="active site" description="Proton donor" evidence="3">
    <location>
        <position position="150"/>
    </location>
</feature>
<keyword evidence="2 3" id="KW-0012">Acyltransferase</keyword>
<protein>
    <submittedName>
        <fullName evidence="7">GNAT family N-acetyltransferase</fullName>
    </submittedName>
</protein>
<feature type="binding site" evidence="3">
    <location>
        <begin position="117"/>
        <end position="122"/>
    </location>
    <ligand>
        <name>acetyl-CoA</name>
        <dbReference type="ChEBI" id="CHEBI:57288"/>
    </ligand>
</feature>
<feature type="binding site" evidence="3">
    <location>
        <begin position="145"/>
        <end position="146"/>
    </location>
    <ligand>
        <name>acetyl-CoA</name>
        <dbReference type="ChEBI" id="CHEBI:57288"/>
    </ligand>
</feature>
<evidence type="ECO:0000313" key="7">
    <source>
        <dbReference type="EMBL" id="MCC3265043.1"/>
    </source>
</evidence>
<evidence type="ECO:0000256" key="1">
    <source>
        <dbReference type="ARBA" id="ARBA00022679"/>
    </source>
</evidence>
<evidence type="ECO:0000313" key="8">
    <source>
        <dbReference type="Proteomes" id="UP001139168"/>
    </source>
</evidence>
<dbReference type="SUPFAM" id="SSF55718">
    <property type="entry name" value="SCP-like"/>
    <property type="match status" value="1"/>
</dbReference>